<evidence type="ECO:0000256" key="1">
    <source>
        <dbReference type="ARBA" id="ARBA00004141"/>
    </source>
</evidence>
<dbReference type="PANTHER" id="PTHR32523:SF8">
    <property type="entry name" value="DOLICHOL KINASE"/>
    <property type="match status" value="1"/>
</dbReference>
<comment type="subcellular location">
    <subcellularLocation>
        <location evidence="1">Membrane</location>
        <topology evidence="1">Multi-pass membrane protein</topology>
    </subcellularLocation>
</comment>
<keyword evidence="4" id="KW-0418">Kinase</keyword>
<feature type="transmembrane region" description="Helical" evidence="8">
    <location>
        <begin position="62"/>
        <end position="82"/>
    </location>
</feature>
<proteinExistence type="predicted"/>
<gene>
    <name evidence="9" type="ORF">ENT37_13995</name>
</gene>
<dbReference type="GO" id="GO:0016301">
    <property type="term" value="F:kinase activity"/>
    <property type="evidence" value="ECO:0007669"/>
    <property type="project" value="UniProtKB-KW"/>
</dbReference>
<feature type="transmembrane region" description="Helical" evidence="8">
    <location>
        <begin position="40"/>
        <end position="56"/>
    </location>
</feature>
<feature type="transmembrane region" description="Helical" evidence="8">
    <location>
        <begin position="103"/>
        <end position="122"/>
    </location>
</feature>
<keyword evidence="9" id="KW-0548">Nucleotidyltransferase</keyword>
<organism evidence="9">
    <name type="scientific">Anaerolinea thermolimosa</name>
    <dbReference type="NCBI Taxonomy" id="229919"/>
    <lineage>
        <taxon>Bacteria</taxon>
        <taxon>Bacillati</taxon>
        <taxon>Chloroflexota</taxon>
        <taxon>Anaerolineae</taxon>
        <taxon>Anaerolineales</taxon>
        <taxon>Anaerolineaceae</taxon>
        <taxon>Anaerolinea</taxon>
    </lineage>
</organism>
<evidence type="ECO:0000256" key="8">
    <source>
        <dbReference type="SAM" id="Phobius"/>
    </source>
</evidence>
<reference evidence="9" key="1">
    <citation type="journal article" date="2020" name="mSystems">
        <title>Genome- and Community-Level Interaction Insights into Carbon Utilization and Element Cycling Functions of Hydrothermarchaeota in Hydrothermal Sediment.</title>
        <authorList>
            <person name="Zhou Z."/>
            <person name="Liu Y."/>
            <person name="Xu W."/>
            <person name="Pan J."/>
            <person name="Luo Z.H."/>
            <person name="Li M."/>
        </authorList>
    </citation>
    <scope>NUCLEOTIDE SEQUENCE [LARGE SCALE GENOMIC DNA]</scope>
    <source>
        <strain evidence="9">SpSt-573</strain>
    </source>
</reference>
<comment type="caution">
    <text evidence="9">The sequence shown here is derived from an EMBL/GenBank/DDBJ whole genome shotgun (WGS) entry which is preliminary data.</text>
</comment>
<dbReference type="GO" id="GO:0016020">
    <property type="term" value="C:membrane"/>
    <property type="evidence" value="ECO:0007669"/>
    <property type="project" value="UniProtKB-SubCell"/>
</dbReference>
<evidence type="ECO:0000313" key="9">
    <source>
        <dbReference type="EMBL" id="HGS22962.1"/>
    </source>
</evidence>
<keyword evidence="6 8" id="KW-1133">Transmembrane helix</keyword>
<feature type="transmembrane region" description="Helical" evidence="8">
    <location>
        <begin position="6"/>
        <end position="28"/>
    </location>
</feature>
<dbReference type="PANTHER" id="PTHR32523">
    <property type="entry name" value="PHYTOL KINASE 1, CHLOROPLASTIC"/>
    <property type="match status" value="1"/>
</dbReference>
<keyword evidence="3 8" id="KW-0812">Transmembrane</keyword>
<dbReference type="GO" id="GO:0016779">
    <property type="term" value="F:nucleotidyltransferase activity"/>
    <property type="evidence" value="ECO:0007669"/>
    <property type="project" value="UniProtKB-KW"/>
</dbReference>
<evidence type="ECO:0000256" key="3">
    <source>
        <dbReference type="ARBA" id="ARBA00022692"/>
    </source>
</evidence>
<dbReference type="EMBL" id="DSYK01000700">
    <property type="protein sequence ID" value="HGS22962.1"/>
    <property type="molecule type" value="Genomic_DNA"/>
</dbReference>
<evidence type="ECO:0000256" key="4">
    <source>
        <dbReference type="ARBA" id="ARBA00022777"/>
    </source>
</evidence>
<name>A0A7C4KIZ2_9CHLR</name>
<dbReference type="AlphaFoldDB" id="A0A7C4KIZ2"/>
<keyword evidence="7 8" id="KW-0472">Membrane</keyword>
<feature type="transmembrane region" description="Helical" evidence="8">
    <location>
        <begin position="166"/>
        <end position="184"/>
    </location>
</feature>
<evidence type="ECO:0000256" key="7">
    <source>
        <dbReference type="ARBA" id="ARBA00023136"/>
    </source>
</evidence>
<dbReference type="InterPro" id="IPR039606">
    <property type="entry name" value="Phytol/farnesol_kinase"/>
</dbReference>
<feature type="transmembrane region" description="Helical" evidence="8">
    <location>
        <begin position="196"/>
        <end position="213"/>
    </location>
</feature>
<keyword evidence="5" id="KW-0809">Transit peptide</keyword>
<accession>A0A7C4KIZ2</accession>
<evidence type="ECO:0000256" key="5">
    <source>
        <dbReference type="ARBA" id="ARBA00022946"/>
    </source>
</evidence>
<evidence type="ECO:0000256" key="2">
    <source>
        <dbReference type="ARBA" id="ARBA00022679"/>
    </source>
</evidence>
<protein>
    <submittedName>
        <fullName evidence="9">Phosphatidate cytidylyltransferase</fullName>
    </submittedName>
</protein>
<keyword evidence="2 9" id="KW-0808">Transferase</keyword>
<sequence>MIGNDWVALGLTLGLAILWLRLNDFFAFRGWVSGQLSRKMIHLGTGPIFVLCWLFFSDAGLARWLAALVPGAITLQFFLVGTGIIQDEQAVKAMSRTGDRREVLRGPLFYGMVFVIFTLVFWKDSPVAIVALMLLCGGDGLADMVGKRFPSATLPWSPKKTLLGSLGVFFGGAVLSALVISVYISQHVLQEPLSAYLPGVFVISLAGMAVESLPWRDIDNLTVPAVAALLGLLFWG</sequence>
<evidence type="ECO:0000256" key="6">
    <source>
        <dbReference type="ARBA" id="ARBA00022989"/>
    </source>
</evidence>